<dbReference type="Proteomes" id="UP000310406">
    <property type="component" value="Unassembled WGS sequence"/>
</dbReference>
<reference evidence="1 2" key="1">
    <citation type="submission" date="2019-03" db="EMBL/GenBank/DDBJ databases">
        <title>Muricauda SCR12 sp.nov, a marine bacterium isolated from Pacific Ocean:the Okinawa trough.</title>
        <authorList>
            <person name="Liu L."/>
        </authorList>
    </citation>
    <scope>NUCLEOTIDE SEQUENCE [LARGE SCALE GENOMIC DNA]</scope>
    <source>
        <strain evidence="1 2">SCR12</strain>
    </source>
</reference>
<evidence type="ECO:0000313" key="1">
    <source>
        <dbReference type="EMBL" id="THV57087.1"/>
    </source>
</evidence>
<sequence>MKLASANAANELTFEVDIPSQGLIFSNGFPTGATVKVDLVTANANDVNRIPEVAYSHIFDLNTYLGLDRFRSYSAGTSTYQNSPLLFFSASGVLLFDDDTKYKVTLTNLGGATFDVYNMDNAKMGEPIVIKKAELRSTQAERTENYEHVDFLLFNGDHTPDKITYLVSDGLGNGQKKVRKVEISAEQMRAYKNSFELSQLEVDDTAYSNGVGQQGFPIEELDAITIHHDTSLDEDMAYLTVDYKPKRVIR</sequence>
<proteinExistence type="predicted"/>
<organism evidence="1 2">
    <name type="scientific">Flagellimonas alvinocaridis</name>
    <dbReference type="NCBI Taxonomy" id="2530200"/>
    <lineage>
        <taxon>Bacteria</taxon>
        <taxon>Pseudomonadati</taxon>
        <taxon>Bacteroidota</taxon>
        <taxon>Flavobacteriia</taxon>
        <taxon>Flavobacteriales</taxon>
        <taxon>Flavobacteriaceae</taxon>
        <taxon>Flagellimonas</taxon>
    </lineage>
</organism>
<protein>
    <submittedName>
        <fullName evidence="1">Uncharacterized protein</fullName>
    </submittedName>
</protein>
<dbReference type="AlphaFoldDB" id="A0A4S8RFN4"/>
<keyword evidence="2" id="KW-1185">Reference proteome</keyword>
<dbReference type="OrthoDB" id="1412118at2"/>
<dbReference type="EMBL" id="SNTZ01000016">
    <property type="protein sequence ID" value="THV57087.1"/>
    <property type="molecule type" value="Genomic_DNA"/>
</dbReference>
<gene>
    <name evidence="1" type="ORF">EZV76_15840</name>
</gene>
<name>A0A4S8RFN4_9FLAO</name>
<accession>A0A4S8RFN4</accession>
<comment type="caution">
    <text evidence="1">The sequence shown here is derived from an EMBL/GenBank/DDBJ whole genome shotgun (WGS) entry which is preliminary data.</text>
</comment>
<evidence type="ECO:0000313" key="2">
    <source>
        <dbReference type="Proteomes" id="UP000310406"/>
    </source>
</evidence>
<dbReference type="RefSeq" id="WP_116219465.1">
    <property type="nucleotide sequence ID" value="NZ_SNTZ01000016.1"/>
</dbReference>